<evidence type="ECO:0000256" key="4">
    <source>
        <dbReference type="ARBA" id="ARBA00007812"/>
    </source>
</evidence>
<dbReference type="GO" id="GO:0046872">
    <property type="term" value="F:metal ion binding"/>
    <property type="evidence" value="ECO:0007669"/>
    <property type="project" value="UniProtKB-KW"/>
</dbReference>
<dbReference type="Gramene" id="KOM58063">
    <property type="protein sequence ID" value="KOM58063"/>
    <property type="gene ID" value="LR48_Vigan11g109600"/>
</dbReference>
<dbReference type="GO" id="GO:0030976">
    <property type="term" value="F:thiamine pyrophosphate binding"/>
    <property type="evidence" value="ECO:0007669"/>
    <property type="project" value="InterPro"/>
</dbReference>
<name>A0A0L9VSZ1_PHAAN</name>
<comment type="subunit">
    <text evidence="5">Homotetramer.</text>
</comment>
<proteinExistence type="inferred from homology"/>
<evidence type="ECO:0000259" key="13">
    <source>
        <dbReference type="Pfam" id="PF02775"/>
    </source>
</evidence>
<accession>A0A0L9VSZ1</accession>
<feature type="region of interest" description="Disordered" evidence="12">
    <location>
        <begin position="480"/>
        <end position="526"/>
    </location>
</feature>
<comment type="cofactor">
    <cofactor evidence="3">
        <name>thiamine diphosphate</name>
        <dbReference type="ChEBI" id="CHEBI:58937"/>
    </cofactor>
</comment>
<dbReference type="Gene3D" id="3.40.50.970">
    <property type="match status" value="2"/>
</dbReference>
<protein>
    <recommendedName>
        <fullName evidence="6">pyruvate decarboxylase</fullName>
        <ecNumber evidence="6">4.1.1.1</ecNumber>
    </recommendedName>
</protein>
<dbReference type="InterPro" id="IPR047214">
    <property type="entry name" value="TPP_PDC_IPDC"/>
</dbReference>
<dbReference type="Pfam" id="PF02775">
    <property type="entry name" value="TPP_enzyme_C"/>
    <property type="match status" value="1"/>
</dbReference>
<dbReference type="AlphaFoldDB" id="A0A0L9VSZ1"/>
<evidence type="ECO:0000256" key="9">
    <source>
        <dbReference type="ARBA" id="ARBA00022842"/>
    </source>
</evidence>
<dbReference type="GO" id="GO:0005829">
    <property type="term" value="C:cytosol"/>
    <property type="evidence" value="ECO:0007669"/>
    <property type="project" value="TreeGrafter"/>
</dbReference>
<keyword evidence="11" id="KW-0456">Lyase</keyword>
<evidence type="ECO:0000256" key="8">
    <source>
        <dbReference type="ARBA" id="ARBA00022793"/>
    </source>
</evidence>
<evidence type="ECO:0000256" key="2">
    <source>
        <dbReference type="ARBA" id="ARBA00001920"/>
    </source>
</evidence>
<keyword evidence="8" id="KW-0210">Decarboxylase</keyword>
<dbReference type="InterPro" id="IPR029061">
    <property type="entry name" value="THDP-binding"/>
</dbReference>
<evidence type="ECO:0000256" key="1">
    <source>
        <dbReference type="ARBA" id="ARBA00001041"/>
    </source>
</evidence>
<dbReference type="Pfam" id="PF02776">
    <property type="entry name" value="TPP_enzyme_N"/>
    <property type="match status" value="1"/>
</dbReference>
<evidence type="ECO:0000256" key="12">
    <source>
        <dbReference type="SAM" id="MobiDB-lite"/>
    </source>
</evidence>
<evidence type="ECO:0000256" key="7">
    <source>
        <dbReference type="ARBA" id="ARBA00022723"/>
    </source>
</evidence>
<comment type="cofactor">
    <cofactor evidence="2">
        <name>a metal cation</name>
        <dbReference type="ChEBI" id="CHEBI:25213"/>
    </cofactor>
</comment>
<evidence type="ECO:0000256" key="5">
    <source>
        <dbReference type="ARBA" id="ARBA00011881"/>
    </source>
</evidence>
<evidence type="ECO:0000313" key="16">
    <source>
        <dbReference type="Proteomes" id="UP000053144"/>
    </source>
</evidence>
<dbReference type="InterPro" id="IPR012110">
    <property type="entry name" value="PDC/IPDC-like"/>
</dbReference>
<dbReference type="FunFam" id="3.40.50.970:FF:000024">
    <property type="entry name" value="Pyruvate decarboxylase isozyme"/>
    <property type="match status" value="1"/>
</dbReference>
<dbReference type="Proteomes" id="UP000053144">
    <property type="component" value="Chromosome 11"/>
</dbReference>
<sequence length="554" mass="60282">MDSIGSLDSSKPANNDVGNVPNGTASAIKNSVPATAVPTTEATLGRHLAHRLVQVGVTDVFSVPGDFNLTLLDHLIAEPKLTNVGCCNELNAGYAADGYARCRGVGACVVTFTVGGLSVINAIAGAYSENLPVICIVGGPNTNDFGTNRILHHTIGLPDFSQELRCFQTVTCYQAVVNNIEDAHEMIDTAISTCLKESKPVYISISCNLPGIPHPTFSREPVPFSLSPRLSNKLGLEAAVEAAAAFLNKAVKPVMVGGPKLRVAKAFLKRRFVDRYEFQMQYGSIGWSVGATLGYAQAVRPKRVISCIGDGSFQVTAQDVSTMIRNEQNPIIFLINNGGYTIEVEIHDGPYNVIKNWNYTALVDAIHNGDGKCWTSKVTCEEELIEAIQTATGDKKDCLCFIEVIVHKDDTSKELLEWGSRVCAANSRPPNPQTPVNDYPREIVNLYRKSNTGVPEVGEGGWNPVNDYPRDIVNLYRKSNTEDQVHARSASGRSSIRPSLAHGRSFKGRADAGPDGRSSRRSSRRTVVQMWTLVQTLIQKDARPEDRREVDARP</sequence>
<dbReference type="CDD" id="cd07038">
    <property type="entry name" value="TPP_PYR_PDC_IPDC_like"/>
    <property type="match status" value="1"/>
</dbReference>
<feature type="domain" description="Thiamine pyrophosphate enzyme TPP-binding" evidence="13">
    <location>
        <begin position="271"/>
        <end position="404"/>
    </location>
</feature>
<evidence type="ECO:0000256" key="11">
    <source>
        <dbReference type="ARBA" id="ARBA00023239"/>
    </source>
</evidence>
<gene>
    <name evidence="15" type="ORF">LR48_Vigan11g109600</name>
</gene>
<feature type="region of interest" description="Disordered" evidence="12">
    <location>
        <begin position="1"/>
        <end position="26"/>
    </location>
</feature>
<dbReference type="PANTHER" id="PTHR43452">
    <property type="entry name" value="PYRUVATE DECARBOXYLASE"/>
    <property type="match status" value="1"/>
</dbReference>
<evidence type="ECO:0000256" key="10">
    <source>
        <dbReference type="ARBA" id="ARBA00023052"/>
    </source>
</evidence>
<dbReference type="CDD" id="cd02005">
    <property type="entry name" value="TPP_PDC_IPDC"/>
    <property type="match status" value="1"/>
</dbReference>
<dbReference type="EMBL" id="CM003381">
    <property type="protein sequence ID" value="KOM58063.1"/>
    <property type="molecule type" value="Genomic_DNA"/>
</dbReference>
<dbReference type="InterPro" id="IPR011766">
    <property type="entry name" value="TPP_enzyme_TPP-bd"/>
</dbReference>
<dbReference type="EC" id="4.1.1.1" evidence="6"/>
<evidence type="ECO:0000259" key="14">
    <source>
        <dbReference type="Pfam" id="PF02776"/>
    </source>
</evidence>
<evidence type="ECO:0000313" key="15">
    <source>
        <dbReference type="EMBL" id="KOM58063.1"/>
    </source>
</evidence>
<comment type="catalytic activity">
    <reaction evidence="1">
        <text>a 2-oxocarboxylate + H(+) = an aldehyde + CO2</text>
        <dbReference type="Rhea" id="RHEA:11628"/>
        <dbReference type="ChEBI" id="CHEBI:15378"/>
        <dbReference type="ChEBI" id="CHEBI:16526"/>
        <dbReference type="ChEBI" id="CHEBI:17478"/>
        <dbReference type="ChEBI" id="CHEBI:35179"/>
        <dbReference type="EC" id="4.1.1.1"/>
    </reaction>
</comment>
<feature type="domain" description="Thiamine pyrophosphate enzyme N-terminal TPP-binding" evidence="14">
    <location>
        <begin position="43"/>
        <end position="147"/>
    </location>
</feature>
<dbReference type="InterPro" id="IPR047213">
    <property type="entry name" value="TPP_PYR_PDC_IPDC-like"/>
</dbReference>
<evidence type="ECO:0000256" key="3">
    <source>
        <dbReference type="ARBA" id="ARBA00001964"/>
    </source>
</evidence>
<dbReference type="GO" id="GO:0000949">
    <property type="term" value="P:aromatic amino acid family catabolic process to alcohol via Ehrlich pathway"/>
    <property type="evidence" value="ECO:0007669"/>
    <property type="project" value="TreeGrafter"/>
</dbReference>
<dbReference type="FunFam" id="3.40.50.970:FF:000017">
    <property type="entry name" value="pyruvate decarboxylase 1"/>
    <property type="match status" value="1"/>
</dbReference>
<dbReference type="GO" id="GO:0004737">
    <property type="term" value="F:pyruvate decarboxylase activity"/>
    <property type="evidence" value="ECO:0007669"/>
    <property type="project" value="UniProtKB-EC"/>
</dbReference>
<keyword evidence="9" id="KW-0460">Magnesium</keyword>
<dbReference type="PANTHER" id="PTHR43452:SF6">
    <property type="entry name" value="PYRUVATE DECARBOXYLASE 2"/>
    <property type="match status" value="1"/>
</dbReference>
<keyword evidence="10" id="KW-0786">Thiamine pyrophosphate</keyword>
<dbReference type="SUPFAM" id="SSF52518">
    <property type="entry name" value="Thiamin diphosphate-binding fold (THDP-binding)"/>
    <property type="match status" value="2"/>
</dbReference>
<feature type="compositionally biased region" description="Basic and acidic residues" evidence="12">
    <location>
        <begin position="508"/>
        <end position="518"/>
    </location>
</feature>
<evidence type="ECO:0000256" key="6">
    <source>
        <dbReference type="ARBA" id="ARBA00013202"/>
    </source>
</evidence>
<keyword evidence="7" id="KW-0479">Metal-binding</keyword>
<reference evidence="16" key="1">
    <citation type="journal article" date="2015" name="Proc. Natl. Acad. Sci. U.S.A.">
        <title>Genome sequencing of adzuki bean (Vigna angularis) provides insight into high starch and low fat accumulation and domestication.</title>
        <authorList>
            <person name="Yang K."/>
            <person name="Tian Z."/>
            <person name="Chen C."/>
            <person name="Luo L."/>
            <person name="Zhao B."/>
            <person name="Wang Z."/>
            <person name="Yu L."/>
            <person name="Li Y."/>
            <person name="Sun Y."/>
            <person name="Li W."/>
            <person name="Chen Y."/>
            <person name="Li Y."/>
            <person name="Zhang Y."/>
            <person name="Ai D."/>
            <person name="Zhao J."/>
            <person name="Shang C."/>
            <person name="Ma Y."/>
            <person name="Wu B."/>
            <person name="Wang M."/>
            <person name="Gao L."/>
            <person name="Sun D."/>
            <person name="Zhang P."/>
            <person name="Guo F."/>
            <person name="Wang W."/>
            <person name="Li Y."/>
            <person name="Wang J."/>
            <person name="Varshney R.K."/>
            <person name="Wang J."/>
            <person name="Ling H.Q."/>
            <person name="Wan P."/>
        </authorList>
    </citation>
    <scope>NUCLEOTIDE SEQUENCE</scope>
    <source>
        <strain evidence="16">cv. Jingnong 6</strain>
    </source>
</reference>
<dbReference type="OMA" id="DYPREIV"/>
<organism evidence="15 16">
    <name type="scientific">Phaseolus angularis</name>
    <name type="common">Azuki bean</name>
    <name type="synonym">Vigna angularis</name>
    <dbReference type="NCBI Taxonomy" id="3914"/>
    <lineage>
        <taxon>Eukaryota</taxon>
        <taxon>Viridiplantae</taxon>
        <taxon>Streptophyta</taxon>
        <taxon>Embryophyta</taxon>
        <taxon>Tracheophyta</taxon>
        <taxon>Spermatophyta</taxon>
        <taxon>Magnoliopsida</taxon>
        <taxon>eudicotyledons</taxon>
        <taxon>Gunneridae</taxon>
        <taxon>Pentapetalae</taxon>
        <taxon>rosids</taxon>
        <taxon>fabids</taxon>
        <taxon>Fabales</taxon>
        <taxon>Fabaceae</taxon>
        <taxon>Papilionoideae</taxon>
        <taxon>50 kb inversion clade</taxon>
        <taxon>NPAAA clade</taxon>
        <taxon>indigoferoid/millettioid clade</taxon>
        <taxon>Phaseoleae</taxon>
        <taxon>Vigna</taxon>
    </lineage>
</organism>
<comment type="similarity">
    <text evidence="4">Belongs to the TPP enzyme family.</text>
</comment>
<dbReference type="STRING" id="3914.A0A0L9VSZ1"/>
<dbReference type="InterPro" id="IPR012001">
    <property type="entry name" value="Thiamin_PyroP_enz_TPP-bd_dom"/>
</dbReference>